<sequence length="171" mass="19703">MNFGIQAVQLLPCLNSESFMRVEFREFDPFNVWIWIEFNTVPSEMEKQYVEETFSSWFFLGKLGGFNAENLQVQDVGLEVSYMPYDESIADNSMMAVMHNMSDFEYEGNWGRCWFDLGTSDAIAIDILLNSLRQLSKDFVTLDRVIVGGENEDWRVPGSGAGFVMEDNQRN</sequence>
<dbReference type="PANTHER" id="PTHR46737">
    <property type="entry name" value="OS02G0827600 PROTEIN"/>
    <property type="match status" value="1"/>
</dbReference>
<accession>A0A1Z4J9N1</accession>
<name>A0A1Z4J9N1_LEPBY</name>
<dbReference type="EMBL" id="AP018203">
    <property type="protein sequence ID" value="BAY53485.1"/>
    <property type="molecule type" value="Genomic_DNA"/>
</dbReference>
<evidence type="ECO:0008006" key="3">
    <source>
        <dbReference type="Google" id="ProtNLM"/>
    </source>
</evidence>
<dbReference type="Pfam" id="PF12049">
    <property type="entry name" value="DUF3531"/>
    <property type="match status" value="1"/>
</dbReference>
<reference evidence="1 2" key="1">
    <citation type="submission" date="2017-06" db="EMBL/GenBank/DDBJ databases">
        <title>Genome sequencing of cyanobaciteial culture collection at National Institute for Environmental Studies (NIES).</title>
        <authorList>
            <person name="Hirose Y."/>
            <person name="Shimura Y."/>
            <person name="Fujisawa T."/>
            <person name="Nakamura Y."/>
            <person name="Kawachi M."/>
        </authorList>
    </citation>
    <scope>NUCLEOTIDE SEQUENCE [LARGE SCALE GENOMIC DNA]</scope>
    <source>
        <strain evidence="1 2">NIES-2135</strain>
    </source>
</reference>
<dbReference type="Proteomes" id="UP000217895">
    <property type="component" value="Chromosome"/>
</dbReference>
<dbReference type="InterPro" id="IPR021920">
    <property type="entry name" value="DUF3531"/>
</dbReference>
<proteinExistence type="predicted"/>
<gene>
    <name evidence="1" type="ORF">NIES2135_02900</name>
</gene>
<dbReference type="AlphaFoldDB" id="A0A1Z4J9N1"/>
<dbReference type="PANTHER" id="PTHR46737:SF2">
    <property type="entry name" value="OS02G0827600 PROTEIN"/>
    <property type="match status" value="1"/>
</dbReference>
<keyword evidence="2" id="KW-1185">Reference proteome</keyword>
<evidence type="ECO:0000313" key="1">
    <source>
        <dbReference type="EMBL" id="BAY53485.1"/>
    </source>
</evidence>
<protein>
    <recommendedName>
        <fullName evidence="3">DUF3531 domain-containing protein</fullName>
    </recommendedName>
</protein>
<evidence type="ECO:0000313" key="2">
    <source>
        <dbReference type="Proteomes" id="UP000217895"/>
    </source>
</evidence>
<organism evidence="1 2">
    <name type="scientific">Leptolyngbya boryana NIES-2135</name>
    <dbReference type="NCBI Taxonomy" id="1973484"/>
    <lineage>
        <taxon>Bacteria</taxon>
        <taxon>Bacillati</taxon>
        <taxon>Cyanobacteriota</taxon>
        <taxon>Cyanophyceae</taxon>
        <taxon>Leptolyngbyales</taxon>
        <taxon>Leptolyngbyaceae</taxon>
        <taxon>Leptolyngbya group</taxon>
        <taxon>Leptolyngbya</taxon>
    </lineage>
</organism>